<dbReference type="Gene3D" id="2.10.25.10">
    <property type="entry name" value="Laminin"/>
    <property type="match status" value="1"/>
</dbReference>
<name>V8NDT6_OPHHA</name>
<reference evidence="4 5" key="1">
    <citation type="journal article" date="2013" name="Proc. Natl. Acad. Sci. U.S.A.">
        <title>The king cobra genome reveals dynamic gene evolution and adaptation in the snake venom system.</title>
        <authorList>
            <person name="Vonk F.J."/>
            <person name="Casewell N.R."/>
            <person name="Henkel C.V."/>
            <person name="Heimberg A.M."/>
            <person name="Jansen H.J."/>
            <person name="McCleary R.J."/>
            <person name="Kerkkamp H.M."/>
            <person name="Vos R.A."/>
            <person name="Guerreiro I."/>
            <person name="Calvete J.J."/>
            <person name="Wuster W."/>
            <person name="Woods A.E."/>
            <person name="Logan J.M."/>
            <person name="Harrison R.A."/>
            <person name="Castoe T.A."/>
            <person name="de Koning A.P."/>
            <person name="Pollock D.D."/>
            <person name="Yandell M."/>
            <person name="Calderon D."/>
            <person name="Renjifo C."/>
            <person name="Currier R.B."/>
            <person name="Salgado D."/>
            <person name="Pla D."/>
            <person name="Sanz L."/>
            <person name="Hyder A.S."/>
            <person name="Ribeiro J.M."/>
            <person name="Arntzen J.W."/>
            <person name="van den Thillart G.E."/>
            <person name="Boetzer M."/>
            <person name="Pirovano W."/>
            <person name="Dirks R.P."/>
            <person name="Spaink H.P."/>
            <person name="Duboule D."/>
            <person name="McGlinn E."/>
            <person name="Kini R.M."/>
            <person name="Richardson M.K."/>
        </authorList>
    </citation>
    <scope>NUCLEOTIDE SEQUENCE</scope>
    <source>
        <tissue evidence="4">Blood</tissue>
    </source>
</reference>
<evidence type="ECO:0000256" key="2">
    <source>
        <dbReference type="SAM" id="MobiDB-lite"/>
    </source>
</evidence>
<dbReference type="InterPro" id="IPR002919">
    <property type="entry name" value="TIL_dom"/>
</dbReference>
<dbReference type="InterPro" id="IPR036383">
    <property type="entry name" value="TSP1_rpt_sf"/>
</dbReference>
<dbReference type="CDD" id="cd19941">
    <property type="entry name" value="TIL"/>
    <property type="match status" value="1"/>
</dbReference>
<dbReference type="Pfam" id="PF00090">
    <property type="entry name" value="TSP_1"/>
    <property type="match status" value="2"/>
</dbReference>
<protein>
    <recommendedName>
        <fullName evidence="3">TIL domain-containing protein</fullName>
    </recommendedName>
</protein>
<dbReference type="FunFam" id="2.10.25.10:FF:000055">
    <property type="entry name" value="alpha-tectorin isoform X1"/>
    <property type="match status" value="1"/>
</dbReference>
<evidence type="ECO:0000313" key="5">
    <source>
        <dbReference type="Proteomes" id="UP000018936"/>
    </source>
</evidence>
<evidence type="ECO:0000259" key="3">
    <source>
        <dbReference type="Pfam" id="PF01826"/>
    </source>
</evidence>
<feature type="domain" description="TIL" evidence="3">
    <location>
        <begin position="108"/>
        <end position="167"/>
    </location>
</feature>
<dbReference type="SUPFAM" id="SSF82895">
    <property type="entry name" value="TSP-1 type 1 repeat"/>
    <property type="match status" value="1"/>
</dbReference>
<dbReference type="PRINTS" id="PR01705">
    <property type="entry name" value="TSP1REPEAT"/>
</dbReference>
<evidence type="ECO:0000313" key="4">
    <source>
        <dbReference type="EMBL" id="ETE60116.1"/>
    </source>
</evidence>
<dbReference type="PANTHER" id="PTHR11339">
    <property type="entry name" value="EXTRACELLULAR MATRIX GLYCOPROTEIN RELATED"/>
    <property type="match status" value="1"/>
</dbReference>
<dbReference type="EMBL" id="AZIM01004948">
    <property type="protein sequence ID" value="ETE60116.1"/>
    <property type="molecule type" value="Genomic_DNA"/>
</dbReference>
<keyword evidence="1" id="KW-1015">Disulfide bond</keyword>
<dbReference type="Proteomes" id="UP000018936">
    <property type="component" value="Unassembled WGS sequence"/>
</dbReference>
<dbReference type="SMART" id="SM00209">
    <property type="entry name" value="TSP1"/>
    <property type="match status" value="1"/>
</dbReference>
<evidence type="ECO:0000256" key="1">
    <source>
        <dbReference type="ARBA" id="ARBA00023157"/>
    </source>
</evidence>
<comment type="caution">
    <text evidence="4">The sequence shown here is derived from an EMBL/GenBank/DDBJ whole genome shotgun (WGS) entry which is preliminary data.</text>
</comment>
<feature type="non-terminal residue" evidence="4">
    <location>
        <position position="1"/>
    </location>
</feature>
<dbReference type="InterPro" id="IPR036084">
    <property type="entry name" value="Ser_inhib-like_sf"/>
</dbReference>
<gene>
    <name evidence="4" type="ORF">L345_14148</name>
</gene>
<dbReference type="PROSITE" id="PS50092">
    <property type="entry name" value="TSP1"/>
    <property type="match status" value="2"/>
</dbReference>
<keyword evidence="5" id="KW-1185">Reference proteome</keyword>
<organism evidence="4 5">
    <name type="scientific">Ophiophagus hannah</name>
    <name type="common">King cobra</name>
    <name type="synonym">Naja hannah</name>
    <dbReference type="NCBI Taxonomy" id="8665"/>
    <lineage>
        <taxon>Eukaryota</taxon>
        <taxon>Metazoa</taxon>
        <taxon>Chordata</taxon>
        <taxon>Craniata</taxon>
        <taxon>Vertebrata</taxon>
        <taxon>Euteleostomi</taxon>
        <taxon>Lepidosauria</taxon>
        <taxon>Squamata</taxon>
        <taxon>Bifurcata</taxon>
        <taxon>Unidentata</taxon>
        <taxon>Episquamata</taxon>
        <taxon>Toxicofera</taxon>
        <taxon>Serpentes</taxon>
        <taxon>Colubroidea</taxon>
        <taxon>Elapidae</taxon>
        <taxon>Elapinae</taxon>
        <taxon>Ophiophagus</taxon>
    </lineage>
</organism>
<accession>V8NDT6</accession>
<feature type="region of interest" description="Disordered" evidence="2">
    <location>
        <begin position="1"/>
        <end position="20"/>
    </location>
</feature>
<dbReference type="InterPro" id="IPR050780">
    <property type="entry name" value="Mucin_vWF_Thrombospondin_sf"/>
</dbReference>
<dbReference type="OrthoDB" id="6262482at2759"/>
<dbReference type="Gene3D" id="2.20.100.10">
    <property type="entry name" value="Thrombospondin type-1 (TSP1) repeat"/>
    <property type="match status" value="1"/>
</dbReference>
<sequence length="190" mass="20976">MQQRFRSPSNPPAANGGAPCQGDAQEVRECHTICTTEIALLWSDWTPWSPCSKTCFYAPDLVGTRKRFRHCNGTSQAVGCDGETVQEEECETPLCPGEPPKRRQRAQCPPNMVYLTAEECLRKGGACPRLCLDRDTQVECASPCRDGCHCPEGLYLQNGSCVPLSQCLCYHQGESYPPGAAIRQDSCNNW</sequence>
<dbReference type="AlphaFoldDB" id="V8NDT6"/>
<proteinExistence type="predicted"/>
<dbReference type="InterPro" id="IPR000884">
    <property type="entry name" value="TSP1_rpt"/>
</dbReference>
<dbReference type="SUPFAM" id="SSF57567">
    <property type="entry name" value="Serine protease inhibitors"/>
    <property type="match status" value="1"/>
</dbReference>
<dbReference type="Pfam" id="PF01826">
    <property type="entry name" value="TIL"/>
    <property type="match status" value="1"/>
</dbReference>